<accession>A0ABQ9FJJ2</accession>
<comment type="caution">
    <text evidence="3">The sequence shown here is derived from an EMBL/GenBank/DDBJ whole genome shotgun (WGS) entry which is preliminary data.</text>
</comment>
<feature type="region of interest" description="Disordered" evidence="1">
    <location>
        <begin position="215"/>
        <end position="239"/>
    </location>
</feature>
<evidence type="ECO:0008006" key="5">
    <source>
        <dbReference type="Google" id="ProtNLM"/>
    </source>
</evidence>
<dbReference type="EMBL" id="JARBDR010000246">
    <property type="protein sequence ID" value="KAJ8317454.1"/>
    <property type="molecule type" value="Genomic_DNA"/>
</dbReference>
<evidence type="ECO:0000313" key="4">
    <source>
        <dbReference type="Proteomes" id="UP001217089"/>
    </source>
</evidence>
<dbReference type="Proteomes" id="UP001217089">
    <property type="component" value="Unassembled WGS sequence"/>
</dbReference>
<reference evidence="3 4" key="1">
    <citation type="submission" date="2022-12" db="EMBL/GenBank/DDBJ databases">
        <title>Chromosome-level genome of Tegillarca granosa.</title>
        <authorList>
            <person name="Kim J."/>
        </authorList>
    </citation>
    <scope>NUCLEOTIDE SEQUENCE [LARGE SCALE GENOMIC DNA]</scope>
    <source>
        <strain evidence="3">Teg-2019</strain>
        <tissue evidence="3">Adductor muscle</tissue>
    </source>
</reference>
<proteinExistence type="predicted"/>
<protein>
    <recommendedName>
        <fullName evidence="5">TNFR-Cys domain-containing protein</fullName>
    </recommendedName>
</protein>
<evidence type="ECO:0000313" key="3">
    <source>
        <dbReference type="EMBL" id="KAJ8317454.1"/>
    </source>
</evidence>
<evidence type="ECO:0000256" key="2">
    <source>
        <dbReference type="SAM" id="Phobius"/>
    </source>
</evidence>
<keyword evidence="2" id="KW-0812">Transmembrane</keyword>
<name>A0ABQ9FJJ2_TEGGR</name>
<keyword evidence="2" id="KW-0472">Membrane</keyword>
<evidence type="ECO:0000256" key="1">
    <source>
        <dbReference type="SAM" id="MobiDB-lite"/>
    </source>
</evidence>
<keyword evidence="4" id="KW-1185">Reference proteome</keyword>
<organism evidence="3 4">
    <name type="scientific">Tegillarca granosa</name>
    <name type="common">Malaysian cockle</name>
    <name type="synonym">Anadara granosa</name>
    <dbReference type="NCBI Taxonomy" id="220873"/>
    <lineage>
        <taxon>Eukaryota</taxon>
        <taxon>Metazoa</taxon>
        <taxon>Spiralia</taxon>
        <taxon>Lophotrochozoa</taxon>
        <taxon>Mollusca</taxon>
        <taxon>Bivalvia</taxon>
        <taxon>Autobranchia</taxon>
        <taxon>Pteriomorphia</taxon>
        <taxon>Arcoida</taxon>
        <taxon>Arcoidea</taxon>
        <taxon>Arcidae</taxon>
        <taxon>Tegillarca</taxon>
    </lineage>
</organism>
<feature type="transmembrane region" description="Helical" evidence="2">
    <location>
        <begin position="342"/>
        <end position="363"/>
    </location>
</feature>
<gene>
    <name evidence="3" type="ORF">KUTeg_005358</name>
</gene>
<keyword evidence="2" id="KW-1133">Transmembrane helix</keyword>
<sequence>MKSAENIKFLNLYQNSDQTDYSVTSENGCCLWLPRAACEWCCKNNCNILCCPCDDQSCEWCNQHCDNACSRLEHSCQSCNCSRVLEYCFCLPCCDYMYERCDQTNCCNRCLYSDCCFPDDSEPKFVTACPLHGNYETMATGNEGGLVTVQPTSSRMHVNYEATSNRKDGVLYPSPSTASNLMILSADALEENYETTKNEAIRQSNEIEIITTKENISSDGRRNGSHVISTNHNDNKNDNEEEQKQNILFLWSSWKVLLLLEVTDPMTRSNKDQKEHATTKTNKTIRQDTRQYLPTTLSSKNTEDTAFPYSKLQKNTFCFTLACFLMFTIRNAKIFVHIKAVQWTLAATFTLATATAITSMYLFKFSCTMLDIKCNINDTLNIDAFYCTCVLCTLDQY</sequence>